<dbReference type="InterPro" id="IPR025202">
    <property type="entry name" value="PLD-like_dom"/>
</dbReference>
<evidence type="ECO:0000313" key="2">
    <source>
        <dbReference type="EMBL" id="MBN8226887.1"/>
    </source>
</evidence>
<accession>A0ABS3D7H6</accession>
<name>A0ABS3D7H6_9BACT</name>
<proteinExistence type="predicted"/>
<dbReference type="Proteomes" id="UP000664052">
    <property type="component" value="Unassembled WGS sequence"/>
</dbReference>
<dbReference type="RefSeq" id="WP_207048759.1">
    <property type="nucleotide sequence ID" value="NZ_JAFIMU010000003.1"/>
</dbReference>
<sequence length="245" mass="27283">MFFGRSEAPSFIPPTKISGAVQDLIEGAQKELVLVTPYFKPWNHLQNAICGRLKARVPVSLIIRADEVNKTASHLQPFAADGAQLLCVERLHAKLYMSEKCAILTSMNLVETSALNSWESAIQISASDSPTLYKQFTEQVQALRQHSARISLTGAPSGAAAPPPQATPKAEVNLIQYFGIRKTDLKPEMIEARRSHPRAYESWTDEEEEAVKELANRQMNAETIARLLGRQPSSIERKLKDLGWF</sequence>
<protein>
    <recommendedName>
        <fullName evidence="1">Phospholipase D-like domain-containing protein</fullName>
    </recommendedName>
</protein>
<dbReference type="EMBL" id="JAFIMU010000003">
    <property type="protein sequence ID" value="MBN8226887.1"/>
    <property type="molecule type" value="Genomic_DNA"/>
</dbReference>
<dbReference type="CDD" id="cd00138">
    <property type="entry name" value="PLDc_SF"/>
    <property type="match status" value="1"/>
</dbReference>
<evidence type="ECO:0000313" key="3">
    <source>
        <dbReference type="Proteomes" id="UP000664052"/>
    </source>
</evidence>
<comment type="caution">
    <text evidence="2">The sequence shown here is derived from an EMBL/GenBank/DDBJ whole genome shotgun (WGS) entry which is preliminary data.</text>
</comment>
<reference evidence="2 3" key="1">
    <citation type="submission" date="2021-02" db="EMBL/GenBank/DDBJ databases">
        <title>De Novo genome assembly of isolated myxobacteria.</title>
        <authorList>
            <person name="Stevens D.C."/>
        </authorList>
    </citation>
    <scope>NUCLEOTIDE SEQUENCE [LARGE SCALE GENOMIC DNA]</scope>
    <source>
        <strain evidence="2 3">ATCC 29039</strain>
    </source>
</reference>
<gene>
    <name evidence="2" type="ORF">JYK02_05110</name>
</gene>
<evidence type="ECO:0000259" key="1">
    <source>
        <dbReference type="Pfam" id="PF13091"/>
    </source>
</evidence>
<feature type="domain" description="Phospholipase D-like" evidence="1">
    <location>
        <begin position="23"/>
        <end position="141"/>
    </location>
</feature>
<dbReference type="Pfam" id="PF13091">
    <property type="entry name" value="PLDc_2"/>
    <property type="match status" value="1"/>
</dbReference>
<keyword evidence="3" id="KW-1185">Reference proteome</keyword>
<dbReference type="Gene3D" id="3.30.870.10">
    <property type="entry name" value="Endonuclease Chain A"/>
    <property type="match status" value="1"/>
</dbReference>
<dbReference type="SUPFAM" id="SSF56024">
    <property type="entry name" value="Phospholipase D/nuclease"/>
    <property type="match status" value="1"/>
</dbReference>
<organism evidence="2 3">
    <name type="scientific">Corallococcus macrosporus</name>
    <dbReference type="NCBI Taxonomy" id="35"/>
    <lineage>
        <taxon>Bacteria</taxon>
        <taxon>Pseudomonadati</taxon>
        <taxon>Myxococcota</taxon>
        <taxon>Myxococcia</taxon>
        <taxon>Myxococcales</taxon>
        <taxon>Cystobacterineae</taxon>
        <taxon>Myxococcaceae</taxon>
        <taxon>Corallococcus</taxon>
    </lineage>
</organism>